<dbReference type="RefSeq" id="WP_063178067.1">
    <property type="nucleotide sequence ID" value="NZ_LQNT01000001.1"/>
</dbReference>
<proteinExistence type="predicted"/>
<gene>
    <name evidence="6" type="ORF">AV656_01345</name>
</gene>
<organism evidence="6 7">
    <name type="scientific">Bhargavaea cecembensis</name>
    <dbReference type="NCBI Taxonomy" id="394098"/>
    <lineage>
        <taxon>Bacteria</taxon>
        <taxon>Bacillati</taxon>
        <taxon>Bacillota</taxon>
        <taxon>Bacilli</taxon>
        <taxon>Bacillales</taxon>
        <taxon>Caryophanaceae</taxon>
        <taxon>Bhargavaea</taxon>
    </lineage>
</organism>
<sequence>MLDLIILIVLLGGLVAGFKRGLIVQLLHMTGIIIALIVAWKYYKPLAEKFVLWVPYPAVEAGNSLRIAFGSIDFDETFYRLLAFVFIFLAVKLVLHLIASALDFLKYLPVLGSVNSFAGAALGFLEFYLILFFILYIVAMVPIAAIQNMIDSSLLSGVILKHTPVISEMVKDWWFIYAK</sequence>
<keyword evidence="3 5" id="KW-1133">Transmembrane helix</keyword>
<feature type="transmembrane region" description="Helical" evidence="5">
    <location>
        <begin position="81"/>
        <end position="102"/>
    </location>
</feature>
<dbReference type="Pfam" id="PF02674">
    <property type="entry name" value="Colicin_V"/>
    <property type="match status" value="1"/>
</dbReference>
<evidence type="ECO:0000256" key="1">
    <source>
        <dbReference type="ARBA" id="ARBA00004141"/>
    </source>
</evidence>
<evidence type="ECO:0000256" key="4">
    <source>
        <dbReference type="ARBA" id="ARBA00023136"/>
    </source>
</evidence>
<dbReference type="AlphaFoldDB" id="A0A161RIH8"/>
<name>A0A161RIH8_9BACL</name>
<comment type="caution">
    <text evidence="6">The sequence shown here is derived from an EMBL/GenBank/DDBJ whole genome shotgun (WGS) entry which is preliminary data.</text>
</comment>
<dbReference type="PANTHER" id="PTHR37306">
    <property type="entry name" value="COLICIN V PRODUCTION PROTEIN"/>
    <property type="match status" value="1"/>
</dbReference>
<dbReference type="EMBL" id="LQNT01000001">
    <property type="protein sequence ID" value="KZE39952.1"/>
    <property type="molecule type" value="Genomic_DNA"/>
</dbReference>
<evidence type="ECO:0000256" key="2">
    <source>
        <dbReference type="ARBA" id="ARBA00022692"/>
    </source>
</evidence>
<reference evidence="6 7" key="1">
    <citation type="submission" date="2016-01" db="EMBL/GenBank/DDBJ databases">
        <title>Whole genome sequencing of Bhargavaea cecembensis T14.</title>
        <authorList>
            <person name="Hong K.W."/>
        </authorList>
    </citation>
    <scope>NUCLEOTIDE SEQUENCE [LARGE SCALE GENOMIC DNA]</scope>
    <source>
        <strain evidence="6 7">T14</strain>
    </source>
</reference>
<evidence type="ECO:0008006" key="8">
    <source>
        <dbReference type="Google" id="ProtNLM"/>
    </source>
</evidence>
<evidence type="ECO:0000256" key="3">
    <source>
        <dbReference type="ARBA" id="ARBA00022989"/>
    </source>
</evidence>
<protein>
    <recommendedName>
        <fullName evidence="8">CvpA family protein</fullName>
    </recommendedName>
</protein>
<dbReference type="GO" id="GO:0016020">
    <property type="term" value="C:membrane"/>
    <property type="evidence" value="ECO:0007669"/>
    <property type="project" value="UniProtKB-SubCell"/>
</dbReference>
<dbReference type="Proteomes" id="UP000076490">
    <property type="component" value="Unassembled WGS sequence"/>
</dbReference>
<evidence type="ECO:0000256" key="5">
    <source>
        <dbReference type="SAM" id="Phobius"/>
    </source>
</evidence>
<evidence type="ECO:0000313" key="6">
    <source>
        <dbReference type="EMBL" id="KZE39952.1"/>
    </source>
</evidence>
<accession>A0A161RIH8</accession>
<keyword evidence="4 5" id="KW-0472">Membrane</keyword>
<comment type="subcellular location">
    <subcellularLocation>
        <location evidence="1">Membrane</location>
        <topology evidence="1">Multi-pass membrane protein</topology>
    </subcellularLocation>
</comment>
<dbReference type="InterPro" id="IPR003825">
    <property type="entry name" value="Colicin-V_CvpA"/>
</dbReference>
<keyword evidence="2 5" id="KW-0812">Transmembrane</keyword>
<feature type="transmembrane region" description="Helical" evidence="5">
    <location>
        <begin position="122"/>
        <end position="146"/>
    </location>
</feature>
<dbReference type="PANTHER" id="PTHR37306:SF1">
    <property type="entry name" value="COLICIN V PRODUCTION PROTEIN"/>
    <property type="match status" value="1"/>
</dbReference>
<dbReference type="OrthoDB" id="1809613at2"/>
<dbReference type="GO" id="GO:0009403">
    <property type="term" value="P:toxin biosynthetic process"/>
    <property type="evidence" value="ECO:0007669"/>
    <property type="project" value="InterPro"/>
</dbReference>
<evidence type="ECO:0000313" key="7">
    <source>
        <dbReference type="Proteomes" id="UP000076490"/>
    </source>
</evidence>